<dbReference type="Pfam" id="PF05193">
    <property type="entry name" value="Peptidase_M16_C"/>
    <property type="match status" value="1"/>
</dbReference>
<dbReference type="FunFam" id="3.30.830.10:FF:000011">
    <property type="entry name" value="Presequence protease, mitochondrial"/>
    <property type="match status" value="1"/>
</dbReference>
<evidence type="ECO:0000313" key="2">
    <source>
        <dbReference type="EMBL" id="KKO11894.1"/>
    </source>
</evidence>
<evidence type="ECO:0000259" key="1">
    <source>
        <dbReference type="SMART" id="SM01264"/>
    </source>
</evidence>
<dbReference type="PANTHER" id="PTHR43016">
    <property type="entry name" value="PRESEQUENCE PROTEASE"/>
    <property type="match status" value="1"/>
</dbReference>
<gene>
    <name evidence="2" type="ORF">LCGC14_0013980</name>
</gene>
<sequence length="977" mass="108756">MSQAPTRSHAAFKWLRSQSIPSLQLDMHEFEHERTGARHYHLAADNPENVFLVALRTLPMDSSGVAHILEHTALCGSERYPVRDPFFMMIRRSLNTFMNAFTSSDCTAYPFASKNRKDFYNLLQVYMDAVFFSNLDELDFAQEGHRLAFAEEGNANSDLTYKGVVYNEMKGAMSSATSRLWQSMSSYLFPTSTYHYNSGGEPSHIPDLSYADLKEFYQTHYHPSNAIFMTYGDIPAHEHQEKFEALALKRFDKLDIHLSAKDEKRYLAPVRVQESYSVDAADGVEDKTHVVLAWLLGKSTDLEALFKAQLLSAVLLDNSASPLMDMLETTDLGKSPSPLCGLEDSNREMSFLCGLEGCAPDSANQVEQMVLDTLKRVADEGVQPDQVQAALHQLELSQREIAGDSYPYGLQLMMAGLSTAVHRGDPIKLLDIEPVLVQLREDIKNPDFIPGLIRDLILNNPHQVVLTLTPDTEIARRETEAEVARLQAIKASLSEDDKTRIIERNQRLAKRQVQEDDPDVLPKIGLEDVPAELPVIHSEQLQCAGAPLSWYAQGTNGLSYQQVIVDLPNLDEELLAVLPWYTSCLAELGVGDKGYADVQAWQAAVCGGISCYASVRASAEDEQLSKAIIVMSSKALTAKQAEMTELLYDTFFNVRFDESKRIRELLEQIAARQQSSVTGRGHSLAVSLASSGMSPTARLSHKFSGLQGIKTLKAMTRQLQEPEFMSDLLAKMSRIHEQIMVAPRRFLLIGEEQHRDTLLNTLEAAWNQAPAVSATAEPLQLTPTRETVRELWTTNTQVHFCAKAYPTVPGGHPDHAALSVLGGFMRNSFLHRAIREQGGAYGASADQDGGSASFRFFSYRDPRLAETLQDFDAAIDWVLNEEHHERLVEEAILGVISSMDRSVSPAGAAKQDYYNTLFGRTREARMAFRKRVLAVTVADLKRVCAQYLKPENASIGVVSNTQQQAIADKLGLKINAL</sequence>
<dbReference type="Pfam" id="PF08367">
    <property type="entry name" value="M16C_assoc"/>
    <property type="match status" value="1"/>
</dbReference>
<dbReference type="Pfam" id="PF22516">
    <property type="entry name" value="PreP_C"/>
    <property type="match status" value="1"/>
</dbReference>
<dbReference type="Gene3D" id="3.30.830.10">
    <property type="entry name" value="Metalloenzyme, LuxS/M16 peptidase-like"/>
    <property type="match status" value="4"/>
</dbReference>
<dbReference type="InterPro" id="IPR007863">
    <property type="entry name" value="Peptidase_M16_C"/>
</dbReference>
<dbReference type="GO" id="GO:0006508">
    <property type="term" value="P:proteolysis"/>
    <property type="evidence" value="ECO:0007669"/>
    <property type="project" value="InterPro"/>
</dbReference>
<dbReference type="SMART" id="SM01264">
    <property type="entry name" value="M16C_associated"/>
    <property type="match status" value="1"/>
</dbReference>
<dbReference type="InterPro" id="IPR011765">
    <property type="entry name" value="Pept_M16_N"/>
</dbReference>
<dbReference type="InterPro" id="IPR055130">
    <property type="entry name" value="PreP_C"/>
</dbReference>
<name>A0A0F9Z412_9ZZZZ</name>
<dbReference type="AlphaFoldDB" id="A0A0F9Z412"/>
<comment type="caution">
    <text evidence="2">The sequence shown here is derived from an EMBL/GenBank/DDBJ whole genome shotgun (WGS) entry which is preliminary data.</text>
</comment>
<dbReference type="EMBL" id="LAZR01000002">
    <property type="protein sequence ID" value="KKO11894.1"/>
    <property type="molecule type" value="Genomic_DNA"/>
</dbReference>
<dbReference type="PANTHER" id="PTHR43016:SF13">
    <property type="entry name" value="PRESEQUENCE PROTEASE, MITOCHONDRIAL"/>
    <property type="match status" value="1"/>
</dbReference>
<dbReference type="SUPFAM" id="SSF63411">
    <property type="entry name" value="LuxS/MPP-like metallohydrolase"/>
    <property type="match status" value="4"/>
</dbReference>
<dbReference type="InterPro" id="IPR011249">
    <property type="entry name" value="Metalloenz_LuxS/M16"/>
</dbReference>
<dbReference type="InterPro" id="IPR013578">
    <property type="entry name" value="Peptidase_M16C_assoc"/>
</dbReference>
<proteinExistence type="predicted"/>
<organism evidence="2">
    <name type="scientific">marine sediment metagenome</name>
    <dbReference type="NCBI Taxonomy" id="412755"/>
    <lineage>
        <taxon>unclassified sequences</taxon>
        <taxon>metagenomes</taxon>
        <taxon>ecological metagenomes</taxon>
    </lineage>
</organism>
<protein>
    <recommendedName>
        <fullName evidence="1">Peptidase M16C associated domain-containing protein</fullName>
    </recommendedName>
</protein>
<dbReference type="Pfam" id="PF00675">
    <property type="entry name" value="Peptidase_M16"/>
    <property type="match status" value="1"/>
</dbReference>
<reference evidence="2" key="1">
    <citation type="journal article" date="2015" name="Nature">
        <title>Complex archaea that bridge the gap between prokaryotes and eukaryotes.</title>
        <authorList>
            <person name="Spang A."/>
            <person name="Saw J.H."/>
            <person name="Jorgensen S.L."/>
            <person name="Zaremba-Niedzwiedzka K."/>
            <person name="Martijn J."/>
            <person name="Lind A.E."/>
            <person name="van Eijk R."/>
            <person name="Schleper C."/>
            <person name="Guy L."/>
            <person name="Ettema T.J."/>
        </authorList>
    </citation>
    <scope>NUCLEOTIDE SEQUENCE</scope>
</reference>
<accession>A0A0F9Z412</accession>
<feature type="domain" description="Peptidase M16C associated" evidence="1">
    <location>
        <begin position="468"/>
        <end position="715"/>
    </location>
</feature>
<dbReference type="GO" id="GO:0046872">
    <property type="term" value="F:metal ion binding"/>
    <property type="evidence" value="ECO:0007669"/>
    <property type="project" value="InterPro"/>
</dbReference>